<feature type="compositionally biased region" description="Polar residues" evidence="1">
    <location>
        <begin position="60"/>
        <end position="72"/>
    </location>
</feature>
<proteinExistence type="predicted"/>
<feature type="compositionally biased region" description="Basic and acidic residues" evidence="1">
    <location>
        <begin position="25"/>
        <end position="36"/>
    </location>
</feature>
<protein>
    <submittedName>
        <fullName evidence="2">Uncharacterized protein</fullName>
    </submittedName>
</protein>
<gene>
    <name evidence="2" type="ORF">NDU88_005847</name>
</gene>
<feature type="compositionally biased region" description="Basic and acidic residues" evidence="1">
    <location>
        <begin position="83"/>
        <end position="106"/>
    </location>
</feature>
<evidence type="ECO:0000313" key="3">
    <source>
        <dbReference type="Proteomes" id="UP001066276"/>
    </source>
</evidence>
<accession>A0AAV7VPP2</accession>
<reference evidence="2" key="1">
    <citation type="journal article" date="2022" name="bioRxiv">
        <title>Sequencing and chromosome-scale assembly of the giantPleurodeles waltlgenome.</title>
        <authorList>
            <person name="Brown T."/>
            <person name="Elewa A."/>
            <person name="Iarovenko S."/>
            <person name="Subramanian E."/>
            <person name="Araus A.J."/>
            <person name="Petzold A."/>
            <person name="Susuki M."/>
            <person name="Suzuki K.-i.T."/>
            <person name="Hayashi T."/>
            <person name="Toyoda A."/>
            <person name="Oliveira C."/>
            <person name="Osipova E."/>
            <person name="Leigh N.D."/>
            <person name="Simon A."/>
            <person name="Yun M.H."/>
        </authorList>
    </citation>
    <scope>NUCLEOTIDE SEQUENCE</scope>
    <source>
        <strain evidence="2">20211129_DDA</strain>
        <tissue evidence="2">Liver</tissue>
    </source>
</reference>
<organism evidence="2 3">
    <name type="scientific">Pleurodeles waltl</name>
    <name type="common">Iberian ribbed newt</name>
    <dbReference type="NCBI Taxonomy" id="8319"/>
    <lineage>
        <taxon>Eukaryota</taxon>
        <taxon>Metazoa</taxon>
        <taxon>Chordata</taxon>
        <taxon>Craniata</taxon>
        <taxon>Vertebrata</taxon>
        <taxon>Euteleostomi</taxon>
        <taxon>Amphibia</taxon>
        <taxon>Batrachia</taxon>
        <taxon>Caudata</taxon>
        <taxon>Salamandroidea</taxon>
        <taxon>Salamandridae</taxon>
        <taxon>Pleurodelinae</taxon>
        <taxon>Pleurodeles</taxon>
    </lineage>
</organism>
<comment type="caution">
    <text evidence="2">The sequence shown here is derived from an EMBL/GenBank/DDBJ whole genome shotgun (WGS) entry which is preliminary data.</text>
</comment>
<keyword evidence="3" id="KW-1185">Reference proteome</keyword>
<name>A0AAV7VPP2_PLEWA</name>
<evidence type="ECO:0000313" key="2">
    <source>
        <dbReference type="EMBL" id="KAJ1202044.1"/>
    </source>
</evidence>
<evidence type="ECO:0000256" key="1">
    <source>
        <dbReference type="SAM" id="MobiDB-lite"/>
    </source>
</evidence>
<dbReference type="EMBL" id="JANPWB010000003">
    <property type="protein sequence ID" value="KAJ1202044.1"/>
    <property type="molecule type" value="Genomic_DNA"/>
</dbReference>
<feature type="region of interest" description="Disordered" evidence="1">
    <location>
        <begin position="25"/>
        <end position="125"/>
    </location>
</feature>
<dbReference type="Proteomes" id="UP001066276">
    <property type="component" value="Chromosome 2_1"/>
</dbReference>
<feature type="compositionally biased region" description="Basic residues" evidence="1">
    <location>
        <begin position="37"/>
        <end position="47"/>
    </location>
</feature>
<dbReference type="AlphaFoldDB" id="A0AAV7VPP2"/>
<sequence length="125" mass="14028">MCDGHTLFCLSPEEAWSWLETYRTKKDDQNLHEHPHPARRQKKRRRSGDRPHRDRVLGPTKTQASQGQQTAIQAAVSLGESPASDKDKISHTDAGETEDSSDHESIMDPLGDLPHVIPQTAKDII</sequence>